<dbReference type="Gene3D" id="3.40.50.10610">
    <property type="entry name" value="ABC-type transport auxiliary lipoprotein component"/>
    <property type="match status" value="1"/>
</dbReference>
<dbReference type="Pfam" id="PF03886">
    <property type="entry name" value="ABC_trans_aux"/>
    <property type="match status" value="1"/>
</dbReference>
<dbReference type="PROSITE" id="PS51257">
    <property type="entry name" value="PROKAR_LIPOPROTEIN"/>
    <property type="match status" value="1"/>
</dbReference>
<dbReference type="EMBL" id="JAETWB010000058">
    <property type="protein sequence ID" value="MBL6082297.1"/>
    <property type="molecule type" value="Genomic_DNA"/>
</dbReference>
<reference evidence="2 3" key="1">
    <citation type="submission" date="2021-01" db="EMBL/GenBank/DDBJ databases">
        <title>Belnapia mucosa sp. nov. and Belnapia arida sp. nov., isolated from the Tabernas Desert (Almeria, Spain).</title>
        <authorList>
            <person name="Molina-Menor E."/>
            <person name="Vidal-Verdu A."/>
            <person name="Calonge A."/>
            <person name="Satari L."/>
            <person name="Pereto J."/>
            <person name="Porcar M."/>
        </authorList>
    </citation>
    <scope>NUCLEOTIDE SEQUENCE [LARGE SCALE GENOMIC DNA]</scope>
    <source>
        <strain evidence="2 3">T18</strain>
    </source>
</reference>
<name>A0ABS1UF31_9PROT</name>
<evidence type="ECO:0000313" key="2">
    <source>
        <dbReference type="EMBL" id="MBL6082297.1"/>
    </source>
</evidence>
<comment type="caution">
    <text evidence="2">The sequence shown here is derived from an EMBL/GenBank/DDBJ whole genome shotgun (WGS) entry which is preliminary data.</text>
</comment>
<organism evidence="2 3">
    <name type="scientific">Belnapia arida</name>
    <dbReference type="NCBI Taxonomy" id="2804533"/>
    <lineage>
        <taxon>Bacteria</taxon>
        <taxon>Pseudomonadati</taxon>
        <taxon>Pseudomonadota</taxon>
        <taxon>Alphaproteobacteria</taxon>
        <taxon>Acetobacterales</taxon>
        <taxon>Roseomonadaceae</taxon>
        <taxon>Belnapia</taxon>
    </lineage>
</organism>
<dbReference type="InterPro" id="IPR005586">
    <property type="entry name" value="ABC_trans_aux"/>
</dbReference>
<dbReference type="SUPFAM" id="SSF159594">
    <property type="entry name" value="XCC0632-like"/>
    <property type="match status" value="1"/>
</dbReference>
<evidence type="ECO:0000259" key="1">
    <source>
        <dbReference type="Pfam" id="PF03886"/>
    </source>
</evidence>
<proteinExistence type="predicted"/>
<dbReference type="RefSeq" id="WP_202835508.1">
    <property type="nucleotide sequence ID" value="NZ_JAETWB010000058.1"/>
</dbReference>
<protein>
    <submittedName>
        <fullName evidence="2">Membrane integrity-associated transporter subunit PqiC</fullName>
    </submittedName>
</protein>
<gene>
    <name evidence="2" type="ORF">JMJ56_30440</name>
</gene>
<evidence type="ECO:0000313" key="3">
    <source>
        <dbReference type="Proteomes" id="UP000660885"/>
    </source>
</evidence>
<sequence length="191" mass="20435">MSFRIGGSLLAAALALGACSSSPLRTYVLGAERSDRVATEAWVGAVTPALLLRRVTVPRYLDTTDLVVRLSPGETAASAGGRWAERLSDGVTRALATALERRVGTGQVLRLDDAVADAAAAPRELLVDLHTFECTLSDGTCRLEARWLVGTRRSLRLEPTRVCHGTWIEAGGATNEHYVAALARLLDRLAE</sequence>
<keyword evidence="3" id="KW-1185">Reference proteome</keyword>
<accession>A0ABS1UF31</accession>
<dbReference type="Proteomes" id="UP000660885">
    <property type="component" value="Unassembled WGS sequence"/>
</dbReference>
<feature type="domain" description="ABC-type transport auxiliary lipoprotein component" evidence="1">
    <location>
        <begin position="45"/>
        <end position="191"/>
    </location>
</feature>